<evidence type="ECO:0000256" key="8">
    <source>
        <dbReference type="SAM" id="MobiDB-lite"/>
    </source>
</evidence>
<dbReference type="Pfam" id="PF10601">
    <property type="entry name" value="zf-LITAF-like"/>
    <property type="match status" value="1"/>
</dbReference>
<keyword evidence="9" id="KW-1133">Transmembrane helix</keyword>
<dbReference type="PANTHER" id="PTHR23292">
    <property type="entry name" value="LIPOPOLYSACCHARIDE-INDUCED TUMOR NECROSIS FACTOR-ALPHA FACTOR"/>
    <property type="match status" value="1"/>
</dbReference>
<organism evidence="11 12">
    <name type="scientific">Nesidiocoris tenuis</name>
    <dbReference type="NCBI Taxonomy" id="355587"/>
    <lineage>
        <taxon>Eukaryota</taxon>
        <taxon>Metazoa</taxon>
        <taxon>Ecdysozoa</taxon>
        <taxon>Arthropoda</taxon>
        <taxon>Hexapoda</taxon>
        <taxon>Insecta</taxon>
        <taxon>Pterygota</taxon>
        <taxon>Neoptera</taxon>
        <taxon>Paraneoptera</taxon>
        <taxon>Hemiptera</taxon>
        <taxon>Heteroptera</taxon>
        <taxon>Panheteroptera</taxon>
        <taxon>Cimicomorpha</taxon>
        <taxon>Miridae</taxon>
        <taxon>Dicyphina</taxon>
        <taxon>Nesidiocoris</taxon>
    </lineage>
</organism>
<sequence>MDEKSGNSFNGPLNYAEGRNATPSAPPAYDEAMASVNEVHNNMAYEFSQPVGAAAAGGPVQGGMTIVNQPQPQPIVLPTMYRAPLPVGPRPIKAQCPSCEKQITSRTSHKNTCCCKCCICSLLFVSGVCLLCSFLPFCVMGPERVTHTCPKCNAHLGTWVNT</sequence>
<gene>
    <name evidence="11" type="ORF">NTJ_15541</name>
</gene>
<protein>
    <recommendedName>
        <fullName evidence="10">LITAF domain-containing protein</fullName>
    </recommendedName>
</protein>
<feature type="domain" description="LITAF" evidence="10">
    <location>
        <begin position="71"/>
        <end position="161"/>
    </location>
</feature>
<name>A0ABN7BHC9_9HEMI</name>
<dbReference type="PROSITE" id="PS51837">
    <property type="entry name" value="LITAF"/>
    <property type="match status" value="1"/>
</dbReference>
<dbReference type="EMBL" id="AP028922">
    <property type="protein sequence ID" value="BET02721.1"/>
    <property type="molecule type" value="Genomic_DNA"/>
</dbReference>
<accession>A0ABN7BHC9</accession>
<evidence type="ECO:0000256" key="6">
    <source>
        <dbReference type="ARBA" id="ARBA00022833"/>
    </source>
</evidence>
<keyword evidence="12" id="KW-1185">Reference proteome</keyword>
<keyword evidence="5" id="KW-0479">Metal-binding</keyword>
<evidence type="ECO:0000256" key="3">
    <source>
        <dbReference type="ARBA" id="ARBA00004630"/>
    </source>
</evidence>
<comment type="subcellular location">
    <subcellularLocation>
        <location evidence="2">Endosome membrane</location>
        <topology evidence="2">Peripheral membrane protein</topology>
    </subcellularLocation>
    <subcellularLocation>
        <location evidence="1">Late endosome membrane</location>
    </subcellularLocation>
    <subcellularLocation>
        <location evidence="3">Lysosome membrane</location>
        <topology evidence="3">Peripheral membrane protein</topology>
        <orientation evidence="3">Cytoplasmic side</orientation>
    </subcellularLocation>
</comment>
<keyword evidence="6" id="KW-0862">Zinc</keyword>
<dbReference type="PANTHER" id="PTHR23292:SF6">
    <property type="entry name" value="FI16602P1-RELATED"/>
    <property type="match status" value="1"/>
</dbReference>
<evidence type="ECO:0000256" key="9">
    <source>
        <dbReference type="SAM" id="Phobius"/>
    </source>
</evidence>
<dbReference type="InterPro" id="IPR006629">
    <property type="entry name" value="LITAF"/>
</dbReference>
<dbReference type="Proteomes" id="UP001307889">
    <property type="component" value="Chromosome 14"/>
</dbReference>
<evidence type="ECO:0000256" key="1">
    <source>
        <dbReference type="ARBA" id="ARBA00004414"/>
    </source>
</evidence>
<feature type="transmembrane region" description="Helical" evidence="9">
    <location>
        <begin position="122"/>
        <end position="141"/>
    </location>
</feature>
<evidence type="ECO:0000313" key="11">
    <source>
        <dbReference type="EMBL" id="BET02721.1"/>
    </source>
</evidence>
<keyword evidence="7 9" id="KW-0472">Membrane</keyword>
<reference evidence="11 12" key="1">
    <citation type="submission" date="2023-09" db="EMBL/GenBank/DDBJ databases">
        <title>Nesidiocoris tenuis whole genome shotgun sequence.</title>
        <authorList>
            <person name="Shibata T."/>
            <person name="Shimoda M."/>
            <person name="Kobayashi T."/>
            <person name="Uehara T."/>
        </authorList>
    </citation>
    <scope>NUCLEOTIDE SEQUENCE [LARGE SCALE GENOMIC DNA]</scope>
    <source>
        <strain evidence="11 12">Japan</strain>
    </source>
</reference>
<comment type="similarity">
    <text evidence="4">Belongs to the CDIP1/LITAF family.</text>
</comment>
<evidence type="ECO:0000259" key="10">
    <source>
        <dbReference type="PROSITE" id="PS51837"/>
    </source>
</evidence>
<dbReference type="SMART" id="SM00714">
    <property type="entry name" value="LITAF"/>
    <property type="match status" value="1"/>
</dbReference>
<evidence type="ECO:0000256" key="7">
    <source>
        <dbReference type="ARBA" id="ARBA00023136"/>
    </source>
</evidence>
<evidence type="ECO:0000256" key="5">
    <source>
        <dbReference type="ARBA" id="ARBA00022723"/>
    </source>
</evidence>
<evidence type="ECO:0000256" key="2">
    <source>
        <dbReference type="ARBA" id="ARBA00004481"/>
    </source>
</evidence>
<feature type="region of interest" description="Disordered" evidence="8">
    <location>
        <begin position="1"/>
        <end position="26"/>
    </location>
</feature>
<evidence type="ECO:0000313" key="12">
    <source>
        <dbReference type="Proteomes" id="UP001307889"/>
    </source>
</evidence>
<keyword evidence="9" id="KW-0812">Transmembrane</keyword>
<dbReference type="InterPro" id="IPR037519">
    <property type="entry name" value="LITAF_fam"/>
</dbReference>
<evidence type="ECO:0000256" key="4">
    <source>
        <dbReference type="ARBA" id="ARBA00005975"/>
    </source>
</evidence>
<feature type="compositionally biased region" description="Polar residues" evidence="8">
    <location>
        <begin position="1"/>
        <end position="11"/>
    </location>
</feature>
<proteinExistence type="inferred from homology"/>